<name>A0A0K2SW63_LEPSM</name>
<sequence length="70" mass="8264">SIGTIFSEIACQKKKFFSEKTLYYIFFHIFNKYFISHLKVRTGYNLEKRNNTYPPALDEESNNSVKFGIS</sequence>
<organism evidence="1">
    <name type="scientific">Lepeophtheirus salmonis</name>
    <name type="common">Salmon louse</name>
    <name type="synonym">Caligus salmonis</name>
    <dbReference type="NCBI Taxonomy" id="72036"/>
    <lineage>
        <taxon>Eukaryota</taxon>
        <taxon>Metazoa</taxon>
        <taxon>Ecdysozoa</taxon>
        <taxon>Arthropoda</taxon>
        <taxon>Crustacea</taxon>
        <taxon>Multicrustacea</taxon>
        <taxon>Hexanauplia</taxon>
        <taxon>Copepoda</taxon>
        <taxon>Siphonostomatoida</taxon>
        <taxon>Caligidae</taxon>
        <taxon>Lepeophtheirus</taxon>
    </lineage>
</organism>
<dbReference type="EMBL" id="HACA01000394">
    <property type="protein sequence ID" value="CDW17755.1"/>
    <property type="molecule type" value="Transcribed_RNA"/>
</dbReference>
<reference evidence="1" key="1">
    <citation type="submission" date="2014-05" db="EMBL/GenBank/DDBJ databases">
        <authorList>
            <person name="Chronopoulou M."/>
        </authorList>
    </citation>
    <scope>NUCLEOTIDE SEQUENCE</scope>
    <source>
        <tissue evidence="1">Whole organism</tissue>
    </source>
</reference>
<evidence type="ECO:0000313" key="1">
    <source>
        <dbReference type="EMBL" id="CDW17755.1"/>
    </source>
</evidence>
<dbReference type="AlphaFoldDB" id="A0A0K2SW63"/>
<proteinExistence type="predicted"/>
<feature type="non-terminal residue" evidence="1">
    <location>
        <position position="1"/>
    </location>
</feature>
<accession>A0A0K2SW63</accession>
<protein>
    <submittedName>
        <fullName evidence="1">Uncharacterized protein</fullName>
    </submittedName>
</protein>